<dbReference type="Gene3D" id="1.25.40.10">
    <property type="entry name" value="Tetratricopeptide repeat domain"/>
    <property type="match status" value="3"/>
</dbReference>
<proteinExistence type="predicted"/>
<comment type="caution">
    <text evidence="4">The sequence shown here is derived from an EMBL/GenBank/DDBJ whole genome shotgun (WGS) entry which is preliminary data.</text>
</comment>
<evidence type="ECO:0000256" key="1">
    <source>
        <dbReference type="ARBA" id="ARBA00023015"/>
    </source>
</evidence>
<gene>
    <name evidence="4" type="ORF">C7459_103254</name>
</gene>
<evidence type="ECO:0000259" key="3">
    <source>
        <dbReference type="SMART" id="SM01043"/>
    </source>
</evidence>
<dbReference type="InterPro" id="IPR011990">
    <property type="entry name" value="TPR-like_helical_dom_sf"/>
</dbReference>
<dbReference type="Pfam" id="PF03704">
    <property type="entry name" value="BTAD"/>
    <property type="match status" value="1"/>
</dbReference>
<evidence type="ECO:0000313" key="4">
    <source>
        <dbReference type="EMBL" id="PWK15713.1"/>
    </source>
</evidence>
<dbReference type="EMBL" id="QGGL01000003">
    <property type="protein sequence ID" value="PWK15713.1"/>
    <property type="molecule type" value="Genomic_DNA"/>
</dbReference>
<dbReference type="PANTHER" id="PTHR35807">
    <property type="entry name" value="TRANSCRIPTIONAL REGULATOR REDD-RELATED"/>
    <property type="match status" value="1"/>
</dbReference>
<evidence type="ECO:0000256" key="2">
    <source>
        <dbReference type="ARBA" id="ARBA00023163"/>
    </source>
</evidence>
<keyword evidence="1" id="KW-0805">Transcription regulation</keyword>
<dbReference type="InterPro" id="IPR019734">
    <property type="entry name" value="TPR_rpt"/>
</dbReference>
<dbReference type="InterPro" id="IPR005158">
    <property type="entry name" value="BTAD"/>
</dbReference>
<dbReference type="InterPro" id="IPR016032">
    <property type="entry name" value="Sig_transdc_resp-reg_C-effctor"/>
</dbReference>
<dbReference type="OrthoDB" id="1137593at2"/>
<dbReference type="SMART" id="SM01043">
    <property type="entry name" value="BTAD"/>
    <property type="match status" value="1"/>
</dbReference>
<protein>
    <submittedName>
        <fullName evidence="4">Transcriptional regulator</fullName>
    </submittedName>
</protein>
<feature type="domain" description="Bacterial transcriptional activator" evidence="3">
    <location>
        <begin position="943"/>
        <end position="1088"/>
    </location>
</feature>
<evidence type="ECO:0000313" key="5">
    <source>
        <dbReference type="Proteomes" id="UP000245634"/>
    </source>
</evidence>
<keyword evidence="2" id="KW-0804">Transcription</keyword>
<dbReference type="SUPFAM" id="SSF48452">
    <property type="entry name" value="TPR-like"/>
    <property type="match status" value="3"/>
</dbReference>
<dbReference type="Gene3D" id="1.10.10.10">
    <property type="entry name" value="Winged helix-like DNA-binding domain superfamily/Winged helix DNA-binding domain"/>
    <property type="match status" value="1"/>
</dbReference>
<dbReference type="Proteomes" id="UP000245634">
    <property type="component" value="Unassembled WGS sequence"/>
</dbReference>
<dbReference type="Pfam" id="PF25873">
    <property type="entry name" value="WHD_MalT"/>
    <property type="match status" value="1"/>
</dbReference>
<dbReference type="InterPro" id="IPR051677">
    <property type="entry name" value="AfsR-DnrI-RedD_regulator"/>
</dbReference>
<dbReference type="GO" id="GO:0003677">
    <property type="term" value="F:DNA binding"/>
    <property type="evidence" value="ECO:0007669"/>
    <property type="project" value="InterPro"/>
</dbReference>
<keyword evidence="5" id="KW-1185">Reference proteome</keyword>
<name>A0A316DGL4_9BACL</name>
<dbReference type="InterPro" id="IPR036388">
    <property type="entry name" value="WH-like_DNA-bd_sf"/>
</dbReference>
<dbReference type="GO" id="GO:0006355">
    <property type="term" value="P:regulation of DNA-templated transcription"/>
    <property type="evidence" value="ECO:0007669"/>
    <property type="project" value="InterPro"/>
</dbReference>
<reference evidence="4 5" key="1">
    <citation type="submission" date="2018-05" db="EMBL/GenBank/DDBJ databases">
        <title>Genomic Encyclopedia of Type Strains, Phase IV (KMG-IV): sequencing the most valuable type-strain genomes for metagenomic binning, comparative biology and taxonomic classification.</title>
        <authorList>
            <person name="Goeker M."/>
        </authorList>
    </citation>
    <scope>NUCLEOTIDE SEQUENCE [LARGE SCALE GENOMIC DNA]</scope>
    <source>
        <strain evidence="4 5">DSM 18773</strain>
    </source>
</reference>
<dbReference type="PANTHER" id="PTHR35807:SF2">
    <property type="entry name" value="TRANSCRIPTIONAL ACTIVATOR DOMAIN"/>
    <property type="match status" value="1"/>
</dbReference>
<dbReference type="InterPro" id="IPR059106">
    <property type="entry name" value="WHD_MalT"/>
</dbReference>
<dbReference type="SUPFAM" id="SSF46894">
    <property type="entry name" value="C-terminal effector domain of the bipartite response regulators"/>
    <property type="match status" value="1"/>
</dbReference>
<sequence length="1090" mass="123883">MDAGVLVFEQREEGIRLREGQYVLTTKLVPPRVKQQCLKRRRLDELFSSVIDYPVTLVQADAGYGKSTALVTHLCPQFDHVAWCSLEEGERDPLLFLQYLIRSVQTLDPALGERSRRLLEEAEATTAILQPCLTLLLNDLAEGAPDPSILVLDDYHTIANVPEIRTLTDLLIRYLPGHVHLVLGSRNALDTPAIKRLNVTCDLLLIDKTDLAFTAEEIDQLFRQAYGLELSSDQAGELLEQTEGWIIALQMVWKGMERGVELPKLWHLQGQAGVPLFHYLAEEVFDRQPPEVRAFLTRTSLLESMNAPLCDLLLEREDSAETLRHLESKGLFVTGSAQGTEYRYHRLFQQFLLEHSQSALTSAEWADLHRTAAGYYCEQGDLQKALSHYDEAGDADQVVYLLLERGAECLANGRMELLKGWIDRLPSSVLERHPQILYWRGEIDRVTSRFHEAVHWYTLAEGAFIQKSDPLGRSYVYRGQAQVYLDTIQPGKATPWLHKAIDVLEERYPHERAALLRLLAENHTNSGQLHLAESFLQRAGELVPSVVCDELDVRLHLRAGRLRSACELTQEFLGKDSERAPQRIAKSHREMTLLRSLIDSMTGELDSARSHAEQGIEVGQELRSPFVEMVGYIRLGHAVALAGDLQTAQEHFRRSVQMADSLLVERGKVEAMMGLCHVAGMLGDLEQAHVYARTGLELALNVEDLWCANLIRLAIGGIWTAWGQDEEALTWLAEAEQGFLACGDTYCLTTVRLFLSILYHRNGRSKEFEHSVRLLFEGVEDGGYENIFLRRTMFGPHDLQMTIPFLLAARDELGLEGAERLLKAMGGKHLLHHPGYTLRICTLGHFEVYRGLEEVGRKEWKREKSKQLFQLLVTRQGQLLQRDEIYDLLWPDVDEKTANRDFKVAMNALTNALEPKREARSDSFFVERVDTAYRLNRQVAVWVDAEEFKALVEKGLALAELGDSVAACRELKSALAHYRGDYLQYSPYLDWCAAERERLRTLYLRAQEVLSRLSYEGGDVAGAVRCAETILAHDACWEPAYRLLMNCYAQIGNRNLLISTYKNCVTNLEEHLGLEPMEETARLYRRLVRE</sequence>
<accession>A0A316DGL4</accession>
<organism evidence="4 5">
    <name type="scientific">Tumebacillus permanentifrigoris</name>
    <dbReference type="NCBI Taxonomy" id="378543"/>
    <lineage>
        <taxon>Bacteria</taxon>
        <taxon>Bacillati</taxon>
        <taxon>Bacillota</taxon>
        <taxon>Bacilli</taxon>
        <taxon>Bacillales</taxon>
        <taxon>Alicyclobacillaceae</taxon>
        <taxon>Tumebacillus</taxon>
    </lineage>
</organism>
<dbReference type="AlphaFoldDB" id="A0A316DGL4"/>
<dbReference type="SMART" id="SM00028">
    <property type="entry name" value="TPR"/>
    <property type="match status" value="5"/>
</dbReference>